<reference evidence="1" key="1">
    <citation type="submission" date="2021-01" db="EMBL/GenBank/DDBJ databases">
        <authorList>
            <consortium name="Genoscope - CEA"/>
            <person name="William W."/>
        </authorList>
    </citation>
    <scope>NUCLEOTIDE SEQUENCE</scope>
</reference>
<dbReference type="Proteomes" id="UP000689195">
    <property type="component" value="Unassembled WGS sequence"/>
</dbReference>
<protein>
    <submittedName>
        <fullName evidence="1">Uncharacterized protein</fullName>
    </submittedName>
</protein>
<keyword evidence="2" id="KW-1185">Reference proteome</keyword>
<proteinExistence type="predicted"/>
<dbReference type="EMBL" id="CAJJDO010000052">
    <property type="protein sequence ID" value="CAD8169913.1"/>
    <property type="molecule type" value="Genomic_DNA"/>
</dbReference>
<gene>
    <name evidence="1" type="ORF">PPENT_87.1.T0520043</name>
</gene>
<evidence type="ECO:0000313" key="1">
    <source>
        <dbReference type="EMBL" id="CAD8169913.1"/>
    </source>
</evidence>
<name>A0A8S1V074_9CILI</name>
<dbReference type="AlphaFoldDB" id="A0A8S1V074"/>
<organism evidence="1 2">
    <name type="scientific">Paramecium pentaurelia</name>
    <dbReference type="NCBI Taxonomy" id="43138"/>
    <lineage>
        <taxon>Eukaryota</taxon>
        <taxon>Sar</taxon>
        <taxon>Alveolata</taxon>
        <taxon>Ciliophora</taxon>
        <taxon>Intramacronucleata</taxon>
        <taxon>Oligohymenophorea</taxon>
        <taxon>Peniculida</taxon>
        <taxon>Parameciidae</taxon>
        <taxon>Paramecium</taxon>
    </lineage>
</organism>
<sequence>MDFMQSKNIECDNLINDLNTYVDSLNQSFSLLKMEIRQKYSLQKEGLNNNHIIIQFFLIDDNSIKLSKELYNEGYDLMDKSNNQVFFHIWEINMKRRYINLYVHIQNDQINIRMQSLGCKKHSLLILSMFIPYLIKDNAQDCQINMRIQSLDWIKQQLLILSMLIPQVIKGMLKMIEKIQ</sequence>
<comment type="caution">
    <text evidence="1">The sequence shown here is derived from an EMBL/GenBank/DDBJ whole genome shotgun (WGS) entry which is preliminary data.</text>
</comment>
<evidence type="ECO:0000313" key="2">
    <source>
        <dbReference type="Proteomes" id="UP000689195"/>
    </source>
</evidence>
<accession>A0A8S1V074</accession>